<evidence type="ECO:0008006" key="5">
    <source>
        <dbReference type="Google" id="ProtNLM"/>
    </source>
</evidence>
<keyword evidence="4" id="KW-1185">Reference proteome</keyword>
<keyword evidence="2" id="KW-0472">Membrane</keyword>
<dbReference type="STRING" id="526226.Gbro_2402"/>
<feature type="compositionally biased region" description="Polar residues" evidence="1">
    <location>
        <begin position="11"/>
        <end position="21"/>
    </location>
</feature>
<evidence type="ECO:0000313" key="4">
    <source>
        <dbReference type="Proteomes" id="UP000001219"/>
    </source>
</evidence>
<feature type="region of interest" description="Disordered" evidence="1">
    <location>
        <begin position="1"/>
        <end position="27"/>
    </location>
</feature>
<reference evidence="3 4" key="2">
    <citation type="journal article" date="2010" name="Stand. Genomic Sci.">
        <title>Complete genome sequence of Gordonia bronchialis type strain (3410).</title>
        <authorList>
            <person name="Ivanova N."/>
            <person name="Sikorski J."/>
            <person name="Jando M."/>
            <person name="Lapidus A."/>
            <person name="Nolan M."/>
            <person name="Lucas S."/>
            <person name="Del Rio T.G."/>
            <person name="Tice H."/>
            <person name="Copeland A."/>
            <person name="Cheng J.F."/>
            <person name="Chen F."/>
            <person name="Bruce D."/>
            <person name="Goodwin L."/>
            <person name="Pitluck S."/>
            <person name="Mavromatis K."/>
            <person name="Ovchinnikova G."/>
            <person name="Pati A."/>
            <person name="Chen A."/>
            <person name="Palaniappan K."/>
            <person name="Land M."/>
            <person name="Hauser L."/>
            <person name="Chang Y.J."/>
            <person name="Jeffries C.D."/>
            <person name="Chain P."/>
            <person name="Saunders E."/>
            <person name="Han C."/>
            <person name="Detter J.C."/>
            <person name="Brettin T."/>
            <person name="Rohde M."/>
            <person name="Goker M."/>
            <person name="Bristow J."/>
            <person name="Eisen J.A."/>
            <person name="Markowitz V."/>
            <person name="Hugenholtz P."/>
            <person name="Klenk H.P."/>
            <person name="Kyrpides N.C."/>
        </authorList>
    </citation>
    <scope>NUCLEOTIDE SEQUENCE [LARGE SCALE GENOMIC DNA]</scope>
    <source>
        <strain evidence="4">ATCC 25592 / DSM 43247 / BCRC 13721 / JCM 3198 / KCTC 3076 / NBRC 16047 / NCTC 10667</strain>
    </source>
</reference>
<evidence type="ECO:0000256" key="2">
    <source>
        <dbReference type="SAM" id="Phobius"/>
    </source>
</evidence>
<dbReference type="Proteomes" id="UP000001219">
    <property type="component" value="Chromosome"/>
</dbReference>
<gene>
    <name evidence="3" type="ordered locus">Gbro_2402</name>
</gene>
<accession>D0LDM1</accession>
<protein>
    <recommendedName>
        <fullName evidence="5">TPM domain-containing protein</fullName>
    </recommendedName>
</protein>
<dbReference type="Pfam" id="PF20381">
    <property type="entry name" value="Rv1476"/>
    <property type="match status" value="1"/>
</dbReference>
<dbReference type="EMBL" id="CP001802">
    <property type="protein sequence ID" value="ACY21644.1"/>
    <property type="molecule type" value="Genomic_DNA"/>
</dbReference>
<organism evidence="3 4">
    <name type="scientific">Gordonia bronchialis (strain ATCC 25592 / DSM 43247 / BCRC 13721 / JCM 3198 / KCTC 3076 / NBRC 16047 / NCTC 10667)</name>
    <name type="common">Rhodococcus bronchialis</name>
    <dbReference type="NCBI Taxonomy" id="526226"/>
    <lineage>
        <taxon>Bacteria</taxon>
        <taxon>Bacillati</taxon>
        <taxon>Actinomycetota</taxon>
        <taxon>Actinomycetes</taxon>
        <taxon>Mycobacteriales</taxon>
        <taxon>Gordoniaceae</taxon>
        <taxon>Gordonia</taxon>
    </lineage>
</organism>
<keyword evidence="2" id="KW-0812">Transmembrane</keyword>
<dbReference type="HOGENOM" id="CLU_102505_0_0_11"/>
<dbReference type="InterPro" id="IPR046498">
    <property type="entry name" value="Rv1476-like"/>
</dbReference>
<dbReference type="RefSeq" id="WP_012834199.1">
    <property type="nucleotide sequence ID" value="NC_013441.1"/>
</dbReference>
<evidence type="ECO:0000313" key="3">
    <source>
        <dbReference type="EMBL" id="ACY21644.1"/>
    </source>
</evidence>
<evidence type="ECO:0000256" key="1">
    <source>
        <dbReference type="SAM" id="MobiDB-lite"/>
    </source>
</evidence>
<dbReference type="eggNOG" id="ENOG5033UJA">
    <property type="taxonomic scope" value="Bacteria"/>
</dbReference>
<dbReference type="KEGG" id="gbr:Gbro_2402"/>
<reference evidence="4" key="1">
    <citation type="submission" date="2009-10" db="EMBL/GenBank/DDBJ databases">
        <title>The complete chromosome of Gordonia bronchialis DSM 43247.</title>
        <authorList>
            <consortium name="US DOE Joint Genome Institute (JGI-PGF)"/>
            <person name="Lucas S."/>
            <person name="Copeland A."/>
            <person name="Lapidus A."/>
            <person name="Glavina del Rio T."/>
            <person name="Dalin E."/>
            <person name="Tice H."/>
            <person name="Bruce D."/>
            <person name="Goodwin L."/>
            <person name="Pitluck S."/>
            <person name="Kyrpides N."/>
            <person name="Mavromatis K."/>
            <person name="Ivanova N."/>
            <person name="Ovchinnikova G."/>
            <person name="Saunders E."/>
            <person name="Brettin T."/>
            <person name="Detter J.C."/>
            <person name="Han C."/>
            <person name="Larimer F."/>
            <person name="Land M."/>
            <person name="Hauser L."/>
            <person name="Markowitz V."/>
            <person name="Cheng J.-F."/>
            <person name="Hugenholtz P."/>
            <person name="Woyke T."/>
            <person name="Wu D."/>
            <person name="Jando M."/>
            <person name="Schneider S."/>
            <person name="Goeker M."/>
            <person name="Klenk H.-P."/>
            <person name="Eisen J.A."/>
        </authorList>
    </citation>
    <scope>NUCLEOTIDE SEQUENCE [LARGE SCALE GENOMIC DNA]</scope>
    <source>
        <strain evidence="4">ATCC 25592 / DSM 43247 / BCRC 13721 / JCM 3198 / KCTC 3076 / NBRC 16047 / NCTC 10667</strain>
    </source>
</reference>
<dbReference type="OrthoDB" id="4543462at2"/>
<name>D0LDM1_GORB4</name>
<feature type="transmembrane region" description="Helical" evidence="2">
    <location>
        <begin position="149"/>
        <end position="169"/>
    </location>
</feature>
<sequence length="208" mass="21903">MSPDPLVPGSPGTQAGDTDSPSIPGLTNVDMKQLATDLAADHVAAPSNPDQVPALLAVVADAKAKGHDISLVVLADQQPNYWIYRDIATTLQHDVGGTVIVLGPNSVGSTGPDFSRFVQEQATNNLDLKQPAVAARQMVDQMTAPTLDWTVITLVLIVVVVVGAVIGRLRSLRQRRSRDVVATALATETPAVDGAARTERVDLRSDDA</sequence>
<proteinExistence type="predicted"/>
<keyword evidence="2" id="KW-1133">Transmembrane helix</keyword>
<dbReference type="AlphaFoldDB" id="D0LDM1"/>